<gene>
    <name evidence="7" type="ORF">AVEN_119953_1</name>
</gene>
<dbReference type="Gene3D" id="1.20.1250.20">
    <property type="entry name" value="MFS general substrate transporter like domains"/>
    <property type="match status" value="1"/>
</dbReference>
<dbReference type="GO" id="GO:0006820">
    <property type="term" value="P:monoatomic anion transport"/>
    <property type="evidence" value="ECO:0007669"/>
    <property type="project" value="TreeGrafter"/>
</dbReference>
<dbReference type="InterPro" id="IPR050382">
    <property type="entry name" value="MFS_Na/Anion_cotransporter"/>
</dbReference>
<keyword evidence="4 5" id="KW-0472">Membrane</keyword>
<keyword evidence="3 5" id="KW-1133">Transmembrane helix</keyword>
<dbReference type="Pfam" id="PF07690">
    <property type="entry name" value="MFS_1"/>
    <property type="match status" value="1"/>
</dbReference>
<proteinExistence type="predicted"/>
<comment type="caution">
    <text evidence="7">The sequence shown here is derived from an EMBL/GenBank/DDBJ whole genome shotgun (WGS) entry which is preliminary data.</text>
</comment>
<evidence type="ECO:0000256" key="2">
    <source>
        <dbReference type="ARBA" id="ARBA00022692"/>
    </source>
</evidence>
<evidence type="ECO:0000259" key="6">
    <source>
        <dbReference type="PROSITE" id="PS50850"/>
    </source>
</evidence>
<dbReference type="InterPro" id="IPR011701">
    <property type="entry name" value="MFS"/>
</dbReference>
<evidence type="ECO:0000256" key="3">
    <source>
        <dbReference type="ARBA" id="ARBA00022989"/>
    </source>
</evidence>
<evidence type="ECO:0000256" key="4">
    <source>
        <dbReference type="ARBA" id="ARBA00023136"/>
    </source>
</evidence>
<comment type="subcellular location">
    <subcellularLocation>
        <location evidence="1">Membrane</location>
        <topology evidence="1">Multi-pass membrane protein</topology>
    </subcellularLocation>
</comment>
<dbReference type="InterPro" id="IPR036259">
    <property type="entry name" value="MFS_trans_sf"/>
</dbReference>
<dbReference type="PANTHER" id="PTHR11662">
    <property type="entry name" value="SOLUTE CARRIER FAMILY 17"/>
    <property type="match status" value="1"/>
</dbReference>
<dbReference type="OrthoDB" id="2985014at2759"/>
<organism evidence="7 8">
    <name type="scientific">Araneus ventricosus</name>
    <name type="common">Orbweaver spider</name>
    <name type="synonym">Epeira ventricosa</name>
    <dbReference type="NCBI Taxonomy" id="182803"/>
    <lineage>
        <taxon>Eukaryota</taxon>
        <taxon>Metazoa</taxon>
        <taxon>Ecdysozoa</taxon>
        <taxon>Arthropoda</taxon>
        <taxon>Chelicerata</taxon>
        <taxon>Arachnida</taxon>
        <taxon>Araneae</taxon>
        <taxon>Araneomorphae</taxon>
        <taxon>Entelegynae</taxon>
        <taxon>Araneoidea</taxon>
        <taxon>Araneidae</taxon>
        <taxon>Araneus</taxon>
    </lineage>
</organism>
<evidence type="ECO:0000256" key="1">
    <source>
        <dbReference type="ARBA" id="ARBA00004141"/>
    </source>
</evidence>
<dbReference type="EMBL" id="BGPR01002556">
    <property type="protein sequence ID" value="GBM75411.1"/>
    <property type="molecule type" value="Genomic_DNA"/>
</dbReference>
<name>A0A4Y2ICG8_ARAVE</name>
<dbReference type="PROSITE" id="PS50850">
    <property type="entry name" value="MFS"/>
    <property type="match status" value="1"/>
</dbReference>
<dbReference type="PANTHER" id="PTHR11662:SF399">
    <property type="entry name" value="FI19708P1-RELATED"/>
    <property type="match status" value="1"/>
</dbReference>
<dbReference type="GO" id="GO:0022857">
    <property type="term" value="F:transmembrane transporter activity"/>
    <property type="evidence" value="ECO:0007669"/>
    <property type="project" value="InterPro"/>
</dbReference>
<reference evidence="7 8" key="1">
    <citation type="journal article" date="2019" name="Sci. Rep.">
        <title>Orb-weaving spider Araneus ventricosus genome elucidates the spidroin gene catalogue.</title>
        <authorList>
            <person name="Kono N."/>
            <person name="Nakamura H."/>
            <person name="Ohtoshi R."/>
            <person name="Moran D.A.P."/>
            <person name="Shinohara A."/>
            <person name="Yoshida Y."/>
            <person name="Fujiwara M."/>
            <person name="Mori M."/>
            <person name="Tomita M."/>
            <person name="Arakawa K."/>
        </authorList>
    </citation>
    <scope>NUCLEOTIDE SEQUENCE [LARGE SCALE GENOMIC DNA]</scope>
</reference>
<dbReference type="GO" id="GO:0016020">
    <property type="term" value="C:membrane"/>
    <property type="evidence" value="ECO:0007669"/>
    <property type="project" value="UniProtKB-SubCell"/>
</dbReference>
<dbReference type="InterPro" id="IPR020846">
    <property type="entry name" value="MFS_dom"/>
</dbReference>
<evidence type="ECO:0000256" key="5">
    <source>
        <dbReference type="SAM" id="Phobius"/>
    </source>
</evidence>
<dbReference type="AlphaFoldDB" id="A0A4Y2ICG8"/>
<sequence length="221" mass="24988">MAKDDPNKDVDTRRKVYDISAFEDLDYSPVFVNPAWRDINHSNAKERTNSSCSIFQCRYVVTLFGIFVYFELDSYRINTSMSLVKMVNRTLINAKKNFNNTVDSCPFNNSAIQELPYPVVGGEFNWSPEIQGYILSAGFLGYVVSQIPGGMLAETYGGKVTLFSGLLLSSLAHMLCPFAAWFNGYLMIAMQFLRGVGQVRVLVSFCSKIVLNRQQWEFADN</sequence>
<dbReference type="Proteomes" id="UP000499080">
    <property type="component" value="Unassembled WGS sequence"/>
</dbReference>
<evidence type="ECO:0000313" key="7">
    <source>
        <dbReference type="EMBL" id="GBM75411.1"/>
    </source>
</evidence>
<protein>
    <recommendedName>
        <fullName evidence="6">Major facilitator superfamily (MFS) profile domain-containing protein</fullName>
    </recommendedName>
</protein>
<dbReference type="SUPFAM" id="SSF103473">
    <property type="entry name" value="MFS general substrate transporter"/>
    <property type="match status" value="1"/>
</dbReference>
<feature type="domain" description="Major facilitator superfamily (MFS) profile" evidence="6">
    <location>
        <begin position="74"/>
        <end position="221"/>
    </location>
</feature>
<feature type="transmembrane region" description="Helical" evidence="5">
    <location>
        <begin position="165"/>
        <end position="188"/>
    </location>
</feature>
<evidence type="ECO:0000313" key="8">
    <source>
        <dbReference type="Proteomes" id="UP000499080"/>
    </source>
</evidence>
<keyword evidence="8" id="KW-1185">Reference proteome</keyword>
<keyword evidence="2 5" id="KW-0812">Transmembrane</keyword>
<accession>A0A4Y2ICG8</accession>